<evidence type="ECO:0000256" key="2">
    <source>
        <dbReference type="SAM" id="MobiDB-lite"/>
    </source>
</evidence>
<protein>
    <recommendedName>
        <fullName evidence="3">C2H2-type domain-containing protein</fullName>
    </recommendedName>
</protein>
<feature type="compositionally biased region" description="Acidic residues" evidence="2">
    <location>
        <begin position="21"/>
        <end position="36"/>
    </location>
</feature>
<dbReference type="PROSITE" id="PS00028">
    <property type="entry name" value="ZINC_FINGER_C2H2_1"/>
    <property type="match status" value="1"/>
</dbReference>
<evidence type="ECO:0000259" key="3">
    <source>
        <dbReference type="PROSITE" id="PS50157"/>
    </source>
</evidence>
<feature type="compositionally biased region" description="Basic and acidic residues" evidence="2">
    <location>
        <begin position="1"/>
        <end position="11"/>
    </location>
</feature>
<dbReference type="Proteomes" id="UP000198287">
    <property type="component" value="Unassembled WGS sequence"/>
</dbReference>
<evidence type="ECO:0000313" key="5">
    <source>
        <dbReference type="Proteomes" id="UP000198287"/>
    </source>
</evidence>
<evidence type="ECO:0000313" key="4">
    <source>
        <dbReference type="EMBL" id="OXA57946.1"/>
    </source>
</evidence>
<keyword evidence="1" id="KW-0479">Metal-binding</keyword>
<feature type="domain" description="C2H2-type" evidence="3">
    <location>
        <begin position="69"/>
        <end position="97"/>
    </location>
</feature>
<dbReference type="PROSITE" id="PS50157">
    <property type="entry name" value="ZINC_FINGER_C2H2_2"/>
    <property type="match status" value="1"/>
</dbReference>
<name>A0A226EN02_FOLCA</name>
<dbReference type="InterPro" id="IPR013087">
    <property type="entry name" value="Znf_C2H2_type"/>
</dbReference>
<proteinExistence type="predicted"/>
<dbReference type="GO" id="GO:0008270">
    <property type="term" value="F:zinc ion binding"/>
    <property type="evidence" value="ECO:0007669"/>
    <property type="project" value="UniProtKB-KW"/>
</dbReference>
<organism evidence="4 5">
    <name type="scientific">Folsomia candida</name>
    <name type="common">Springtail</name>
    <dbReference type="NCBI Taxonomy" id="158441"/>
    <lineage>
        <taxon>Eukaryota</taxon>
        <taxon>Metazoa</taxon>
        <taxon>Ecdysozoa</taxon>
        <taxon>Arthropoda</taxon>
        <taxon>Hexapoda</taxon>
        <taxon>Collembola</taxon>
        <taxon>Entomobryomorpha</taxon>
        <taxon>Isotomoidea</taxon>
        <taxon>Isotomidae</taxon>
        <taxon>Proisotominae</taxon>
        <taxon>Folsomia</taxon>
    </lineage>
</organism>
<dbReference type="AlphaFoldDB" id="A0A226EN02"/>
<evidence type="ECO:0000256" key="1">
    <source>
        <dbReference type="PROSITE-ProRule" id="PRU00042"/>
    </source>
</evidence>
<accession>A0A226EN02</accession>
<comment type="caution">
    <text evidence="4">The sequence shown here is derived from an EMBL/GenBank/DDBJ whole genome shotgun (WGS) entry which is preliminary data.</text>
</comment>
<sequence length="356" mass="40947">MSKRTNKNDSGKKKKPRLIEEEPDAETDLIESDEESPLISDPAPSTSKSMSKALKQNELRKKNLEKGKYKCAVCDKSLSSKAFLDVHTARIHGMDDLSKSILGEVNPFNVERVTPLQMWGSEEEIVQTPERKKLFDNYDDYKKLIYRKHKEQDNSSVYLVLLIPESFLYKNGKKLAAKEVKAWLKANQSKILHLFWYIGIKVGSSVGIQQRHFAKREKDTSPIYDYKMNKGFRAFLVKQWAVGLIFKNQKFALPPNMLKYIIVNQKIEERFYKLDQTVKDKAYNIAGNFNKPLLCFDANCNVAHHINPDFKEIGGVRCKGEGIIDFEDEKIVNVKWDGVHVNEIVEIGEDGKIIKD</sequence>
<keyword evidence="5" id="KW-1185">Reference proteome</keyword>
<keyword evidence="1" id="KW-0863">Zinc-finger</keyword>
<gene>
    <name evidence="4" type="ORF">Fcan01_07401</name>
</gene>
<reference evidence="4 5" key="1">
    <citation type="submission" date="2015-12" db="EMBL/GenBank/DDBJ databases">
        <title>The genome of Folsomia candida.</title>
        <authorList>
            <person name="Faddeeva A."/>
            <person name="Derks M.F."/>
            <person name="Anvar Y."/>
            <person name="Smit S."/>
            <person name="Van Straalen N."/>
            <person name="Roelofs D."/>
        </authorList>
    </citation>
    <scope>NUCLEOTIDE SEQUENCE [LARGE SCALE GENOMIC DNA]</scope>
    <source>
        <strain evidence="4 5">VU population</strain>
        <tissue evidence="4">Whole body</tissue>
    </source>
</reference>
<feature type="region of interest" description="Disordered" evidence="2">
    <location>
        <begin position="1"/>
        <end position="53"/>
    </location>
</feature>
<dbReference type="EMBL" id="LNIX01000003">
    <property type="protein sequence ID" value="OXA57946.1"/>
    <property type="molecule type" value="Genomic_DNA"/>
</dbReference>
<keyword evidence="1" id="KW-0862">Zinc</keyword>